<dbReference type="KEGG" id="samy:DB32_000283"/>
<protein>
    <submittedName>
        <fullName evidence="2">Uncharacterized protein</fullName>
    </submittedName>
</protein>
<gene>
    <name evidence="2" type="ORF">DB32_000283</name>
</gene>
<dbReference type="Proteomes" id="UP000034883">
    <property type="component" value="Chromosome"/>
</dbReference>
<evidence type="ECO:0000256" key="1">
    <source>
        <dbReference type="SAM" id="MobiDB-lite"/>
    </source>
</evidence>
<evidence type="ECO:0000313" key="2">
    <source>
        <dbReference type="EMBL" id="AKF03134.1"/>
    </source>
</evidence>
<reference evidence="2 3" key="1">
    <citation type="submission" date="2015-03" db="EMBL/GenBank/DDBJ databases">
        <title>Genome assembly of Sandaracinus amylolyticus DSM 53668.</title>
        <authorList>
            <person name="Sharma G."/>
            <person name="Subramanian S."/>
        </authorList>
    </citation>
    <scope>NUCLEOTIDE SEQUENCE [LARGE SCALE GENOMIC DNA]</scope>
    <source>
        <strain evidence="2 3">DSM 53668</strain>
    </source>
</reference>
<feature type="compositionally biased region" description="Low complexity" evidence="1">
    <location>
        <begin position="16"/>
        <end position="28"/>
    </location>
</feature>
<dbReference type="EMBL" id="CP011125">
    <property type="protein sequence ID" value="AKF03134.1"/>
    <property type="molecule type" value="Genomic_DNA"/>
</dbReference>
<name>A0A0F6SDB1_9BACT</name>
<sequence>MLASIALASITTLASIGSRGGAPASGSPPIDPTHPETTQAIATASELRVLMRARCRRASRSGHAARVSRGS</sequence>
<dbReference type="STRING" id="927083.DB32_000283"/>
<accession>A0A0F6SDB1</accession>
<feature type="region of interest" description="Disordered" evidence="1">
    <location>
        <begin position="16"/>
        <end position="36"/>
    </location>
</feature>
<organism evidence="2 3">
    <name type="scientific">Sandaracinus amylolyticus</name>
    <dbReference type="NCBI Taxonomy" id="927083"/>
    <lineage>
        <taxon>Bacteria</taxon>
        <taxon>Pseudomonadati</taxon>
        <taxon>Myxococcota</taxon>
        <taxon>Polyangia</taxon>
        <taxon>Polyangiales</taxon>
        <taxon>Sandaracinaceae</taxon>
        <taxon>Sandaracinus</taxon>
    </lineage>
</organism>
<proteinExistence type="predicted"/>
<dbReference type="AlphaFoldDB" id="A0A0F6SDB1"/>
<keyword evidence="3" id="KW-1185">Reference proteome</keyword>
<evidence type="ECO:0000313" key="3">
    <source>
        <dbReference type="Proteomes" id="UP000034883"/>
    </source>
</evidence>